<accession>A0A0R2A762</accession>
<dbReference type="GO" id="GO:0016791">
    <property type="term" value="F:phosphatase activity"/>
    <property type="evidence" value="ECO:0007669"/>
    <property type="project" value="TreeGrafter"/>
</dbReference>
<dbReference type="PATRIC" id="fig|1423813.3.peg.1894"/>
<dbReference type="SFLD" id="SFLDS00003">
    <property type="entry name" value="Haloacid_Dehalogenase"/>
    <property type="match status" value="1"/>
</dbReference>
<dbReference type="Gene3D" id="3.40.50.1000">
    <property type="entry name" value="HAD superfamily/HAD-like"/>
    <property type="match status" value="1"/>
</dbReference>
<proteinExistence type="predicted"/>
<keyword evidence="1" id="KW-0378">Hydrolase</keyword>
<comment type="caution">
    <text evidence="1">The sequence shown here is derived from an EMBL/GenBank/DDBJ whole genome shotgun (WGS) entry which is preliminary data.</text>
</comment>
<protein>
    <submittedName>
        <fullName evidence="1">HAD superfamily hydrolase</fullName>
    </submittedName>
</protein>
<dbReference type="InterPro" id="IPR006379">
    <property type="entry name" value="HAD-SF_hydro_IIB"/>
</dbReference>
<dbReference type="Pfam" id="PF08282">
    <property type="entry name" value="Hydrolase_3"/>
    <property type="match status" value="1"/>
</dbReference>
<gene>
    <name evidence="1" type="ORF">FC26_GL001865</name>
</gene>
<evidence type="ECO:0000313" key="2">
    <source>
        <dbReference type="Proteomes" id="UP000051733"/>
    </source>
</evidence>
<dbReference type="CDD" id="cd07518">
    <property type="entry name" value="HAD_YbiV-Like"/>
    <property type="match status" value="1"/>
</dbReference>
<dbReference type="GO" id="GO:0005829">
    <property type="term" value="C:cytosol"/>
    <property type="evidence" value="ECO:0007669"/>
    <property type="project" value="TreeGrafter"/>
</dbReference>
<keyword evidence="2" id="KW-1185">Reference proteome</keyword>
<dbReference type="STRING" id="1423813.FC26_GL001865"/>
<dbReference type="Proteomes" id="UP000051733">
    <property type="component" value="Unassembled WGS sequence"/>
</dbReference>
<dbReference type="Gene3D" id="3.30.1240.10">
    <property type="match status" value="1"/>
</dbReference>
<dbReference type="RefSeq" id="WP_057779217.1">
    <property type="nucleotide sequence ID" value="NZ_AYYY01000029.1"/>
</dbReference>
<dbReference type="EMBL" id="AYYY01000029">
    <property type="protein sequence ID" value="KRM61316.1"/>
    <property type="molecule type" value="Genomic_DNA"/>
</dbReference>
<dbReference type="PANTHER" id="PTHR10000">
    <property type="entry name" value="PHOSPHOSERINE PHOSPHATASE"/>
    <property type="match status" value="1"/>
</dbReference>
<dbReference type="NCBIfam" id="TIGR01484">
    <property type="entry name" value="HAD-SF-IIB"/>
    <property type="match status" value="1"/>
</dbReference>
<organism evidence="1 2">
    <name type="scientific">Paucilactobacillus vaccinostercus DSM 20634</name>
    <dbReference type="NCBI Taxonomy" id="1423813"/>
    <lineage>
        <taxon>Bacteria</taxon>
        <taxon>Bacillati</taxon>
        <taxon>Bacillota</taxon>
        <taxon>Bacilli</taxon>
        <taxon>Lactobacillales</taxon>
        <taxon>Lactobacillaceae</taxon>
        <taxon>Paucilactobacillus</taxon>
    </lineage>
</organism>
<dbReference type="PANTHER" id="PTHR10000:SF53">
    <property type="entry name" value="5-AMINO-6-(5-PHOSPHO-D-RIBITYLAMINO)URACIL PHOSPHATASE YBJI-RELATED"/>
    <property type="match status" value="1"/>
</dbReference>
<sequence length="283" mass="31774">MTIKMIAVDMDGTFLRDDDQYDVRRFNQQFAKLRQLGIRFVAASGSQRQRLQSKFSAVADQMDFISENGSIVYSDGQLLAVETIPQELLQQVQQLVKTDFNVPLATTVVSGARSAYVDQQESPTIFKIKQRYYNELTRVDHILDVSSRRLDDPIVKLGIWFNADVDFAAQTKRVKQALPAKLESLASGFNTELIGLRGVNKRTGIAHLQAKYRIQDDEVMTFGDNENDVAMLEMTPYGYAMQNAHQSAKAAAHHLAPDNNRDGVLDVIDQVIADAQEDEEQTA</sequence>
<dbReference type="SFLD" id="SFLDG01140">
    <property type="entry name" value="C2.B:_Phosphomannomutase_and_P"/>
    <property type="match status" value="1"/>
</dbReference>
<evidence type="ECO:0000313" key="1">
    <source>
        <dbReference type="EMBL" id="KRM61316.1"/>
    </source>
</evidence>
<dbReference type="GO" id="GO:0000287">
    <property type="term" value="F:magnesium ion binding"/>
    <property type="evidence" value="ECO:0007669"/>
    <property type="project" value="TreeGrafter"/>
</dbReference>
<reference evidence="1 2" key="1">
    <citation type="journal article" date="2015" name="Genome Announc.">
        <title>Expanding the biotechnology potential of lactobacilli through comparative genomics of 213 strains and associated genera.</title>
        <authorList>
            <person name="Sun Z."/>
            <person name="Harris H.M."/>
            <person name="McCann A."/>
            <person name="Guo C."/>
            <person name="Argimon S."/>
            <person name="Zhang W."/>
            <person name="Yang X."/>
            <person name="Jeffery I.B."/>
            <person name="Cooney J.C."/>
            <person name="Kagawa T.F."/>
            <person name="Liu W."/>
            <person name="Song Y."/>
            <person name="Salvetti E."/>
            <person name="Wrobel A."/>
            <person name="Rasinkangas P."/>
            <person name="Parkhill J."/>
            <person name="Rea M.C."/>
            <person name="O'Sullivan O."/>
            <person name="Ritari J."/>
            <person name="Douillard F.P."/>
            <person name="Paul Ross R."/>
            <person name="Yang R."/>
            <person name="Briner A.E."/>
            <person name="Felis G.E."/>
            <person name="de Vos W.M."/>
            <person name="Barrangou R."/>
            <person name="Klaenhammer T.R."/>
            <person name="Caufield P.W."/>
            <person name="Cui Y."/>
            <person name="Zhang H."/>
            <person name="O'Toole P.W."/>
        </authorList>
    </citation>
    <scope>NUCLEOTIDE SEQUENCE [LARGE SCALE GENOMIC DNA]</scope>
    <source>
        <strain evidence="1 2">DSM 20634</strain>
    </source>
</reference>
<dbReference type="SUPFAM" id="SSF56784">
    <property type="entry name" value="HAD-like"/>
    <property type="match status" value="1"/>
</dbReference>
<dbReference type="InterPro" id="IPR023214">
    <property type="entry name" value="HAD_sf"/>
</dbReference>
<name>A0A0R2A762_9LACO</name>
<dbReference type="AlphaFoldDB" id="A0A0R2A762"/>
<dbReference type="InterPro" id="IPR036412">
    <property type="entry name" value="HAD-like_sf"/>
</dbReference>
<dbReference type="OrthoDB" id="9814970at2"/>